<protein>
    <submittedName>
        <fullName evidence="2">Inositol-phosphate transport system substrate-binding protein</fullName>
    </submittedName>
</protein>
<dbReference type="RefSeq" id="WP_354364496.1">
    <property type="nucleotide sequence ID" value="NZ_JBEPLO010000006.1"/>
</dbReference>
<sequence>MNFKKLASLCLLGAAATIATACSSGNKDAGTGTNDLTGEVTIKVAHNMDFVSIPDGIAAAADRLNEKYKEEGRDLKIVIEKDYQRIDWDEYMQNVLFATKNGEGPDIFSLAGNLQDHVNNGLVLDVTGLDESKFVDGALDSFKMDGKLYAMPFDVPTRAIYFNKDALRKHGWSEEKIAEFPQKFADGSFTWEDFIALNKELQDAGVVKWGLLHRPGKGSDFLDVLREYGSAHYNEKGQLVVDKESITRFFQFMYDAANTDKITPQDLTQQQWTSIQKMVGDGTAFSYYGPVFASTYVAQEVNQTPEELVNHIGFAVFPKSKYNKKPFTVAAPQAVAVNASTKYPEIAKELLDELHKGDSVNQLAKHGGTIFALASVKDANELPEITENPILKDVGYMAEHVITVPPIGDESVFRNELFKQITLLELGQITPEKAYEDFKVQIELNAADTSNIVFND</sequence>
<dbReference type="InterPro" id="IPR006059">
    <property type="entry name" value="SBP"/>
</dbReference>
<dbReference type="Proteomes" id="UP001549122">
    <property type="component" value="Unassembled WGS sequence"/>
</dbReference>
<dbReference type="Pfam" id="PF01547">
    <property type="entry name" value="SBP_bac_1"/>
    <property type="match status" value="1"/>
</dbReference>
<dbReference type="InterPro" id="IPR050490">
    <property type="entry name" value="Bact_solute-bd_prot1"/>
</dbReference>
<feature type="signal peptide" evidence="1">
    <location>
        <begin position="1"/>
        <end position="21"/>
    </location>
</feature>
<proteinExistence type="predicted"/>
<evidence type="ECO:0000256" key="1">
    <source>
        <dbReference type="SAM" id="SignalP"/>
    </source>
</evidence>
<gene>
    <name evidence="2" type="ORF">ABID29_000751</name>
</gene>
<evidence type="ECO:0000313" key="2">
    <source>
        <dbReference type="EMBL" id="MET3557641.1"/>
    </source>
</evidence>
<dbReference type="PANTHER" id="PTHR43649:SF12">
    <property type="entry name" value="DIACETYLCHITOBIOSE BINDING PROTEIN DASA"/>
    <property type="match status" value="1"/>
</dbReference>
<feature type="chain" id="PRO_5047025927" evidence="1">
    <location>
        <begin position="22"/>
        <end position="456"/>
    </location>
</feature>
<dbReference type="Gene3D" id="3.40.190.10">
    <property type="entry name" value="Periplasmic binding protein-like II"/>
    <property type="match status" value="1"/>
</dbReference>
<evidence type="ECO:0000313" key="3">
    <source>
        <dbReference type="Proteomes" id="UP001549122"/>
    </source>
</evidence>
<dbReference type="EMBL" id="JBEPLO010000006">
    <property type="protein sequence ID" value="MET3557641.1"/>
    <property type="molecule type" value="Genomic_DNA"/>
</dbReference>
<dbReference type="PROSITE" id="PS51257">
    <property type="entry name" value="PROKAR_LIPOPROTEIN"/>
    <property type="match status" value="1"/>
</dbReference>
<keyword evidence="3" id="KW-1185">Reference proteome</keyword>
<dbReference type="PANTHER" id="PTHR43649">
    <property type="entry name" value="ARABINOSE-BINDING PROTEIN-RELATED"/>
    <property type="match status" value="1"/>
</dbReference>
<reference evidence="2 3" key="1">
    <citation type="submission" date="2024-06" db="EMBL/GenBank/DDBJ databases">
        <title>Genomic Encyclopedia of Type Strains, Phase IV (KMG-IV): sequencing the most valuable type-strain genomes for metagenomic binning, comparative biology and taxonomic classification.</title>
        <authorList>
            <person name="Goeker M."/>
        </authorList>
    </citation>
    <scope>NUCLEOTIDE SEQUENCE [LARGE SCALE GENOMIC DNA]</scope>
    <source>
        <strain evidence="2 3">DSM 28303</strain>
    </source>
</reference>
<accession>A0ABV2FGF3</accession>
<name>A0ABV2FGF3_9STRE</name>
<keyword evidence="1" id="KW-0732">Signal</keyword>
<organism evidence="2 3">
    <name type="scientific">Streptococcus rupicaprae</name>
    <dbReference type="NCBI Taxonomy" id="759619"/>
    <lineage>
        <taxon>Bacteria</taxon>
        <taxon>Bacillati</taxon>
        <taxon>Bacillota</taxon>
        <taxon>Bacilli</taxon>
        <taxon>Lactobacillales</taxon>
        <taxon>Streptococcaceae</taxon>
        <taxon>Streptococcus</taxon>
    </lineage>
</organism>
<comment type="caution">
    <text evidence="2">The sequence shown here is derived from an EMBL/GenBank/DDBJ whole genome shotgun (WGS) entry which is preliminary data.</text>
</comment>
<dbReference type="SUPFAM" id="SSF53850">
    <property type="entry name" value="Periplasmic binding protein-like II"/>
    <property type="match status" value="1"/>
</dbReference>